<evidence type="ECO:0000256" key="1">
    <source>
        <dbReference type="SAM" id="Phobius"/>
    </source>
</evidence>
<protein>
    <recommendedName>
        <fullName evidence="4">DUF2851 family protein</fullName>
    </recommendedName>
</protein>
<keyword evidence="1" id="KW-0472">Membrane</keyword>
<dbReference type="AlphaFoldDB" id="A0A1F6H2U7"/>
<organism evidence="2 3">
    <name type="scientific">Candidatus Lambdaproteobacteria bacterium RIFOXYD2_FULL_56_26</name>
    <dbReference type="NCBI Taxonomy" id="1817773"/>
    <lineage>
        <taxon>Bacteria</taxon>
        <taxon>Pseudomonadati</taxon>
        <taxon>Pseudomonadota</taxon>
        <taxon>Candidatus Lambdaproteobacteria</taxon>
    </lineage>
</organism>
<comment type="caution">
    <text evidence="2">The sequence shown here is derived from an EMBL/GenBank/DDBJ whole genome shotgun (WGS) entry which is preliminary data.</text>
</comment>
<keyword evidence="1" id="KW-0812">Transmembrane</keyword>
<evidence type="ECO:0000313" key="3">
    <source>
        <dbReference type="Proteomes" id="UP000177583"/>
    </source>
</evidence>
<keyword evidence="1" id="KW-1133">Transmembrane helix</keyword>
<gene>
    <name evidence="2" type="ORF">A2557_06910</name>
</gene>
<evidence type="ECO:0000313" key="2">
    <source>
        <dbReference type="EMBL" id="OGH04713.1"/>
    </source>
</evidence>
<accession>A0A1F6H2U7</accession>
<feature type="transmembrane region" description="Helical" evidence="1">
    <location>
        <begin position="240"/>
        <end position="256"/>
    </location>
</feature>
<dbReference type="EMBL" id="MFNF01000001">
    <property type="protein sequence ID" value="OGH04713.1"/>
    <property type="molecule type" value="Genomic_DNA"/>
</dbReference>
<sequence length="335" mass="37481">MVQRSSEKNKSAPQHSCSAHLTPARLSRLGSLIFQASEQRQIQKSERLALTWGKGLEGAQTELLGLLFRCLGYSHYSEAFEALALRHPWGEVAQLLALPQAQGKVLGLWLGELGLWEGTQGYESLAQHWGQFKSLHPGLNALAKVTPKGRPSNHPARRLTGLYYHLEAVHQEGLAKSWLRFFYQAEQLLQAHKNPLPKLLAALDQQFPSPETEPLVHLSAPSSVKLIAPQRLIGESRQRILLINGLMPFFLSWAIFSQDKGLQKTLFALFLLLPAEGENHKTQAMESRLGLTGPQMTLRRNLAYHQGLIQFYDQLCETYLKNQCQGCPLPGWVGG</sequence>
<reference evidence="2 3" key="1">
    <citation type="journal article" date="2016" name="Nat. Commun.">
        <title>Thousands of microbial genomes shed light on interconnected biogeochemical processes in an aquifer system.</title>
        <authorList>
            <person name="Anantharaman K."/>
            <person name="Brown C.T."/>
            <person name="Hug L.A."/>
            <person name="Sharon I."/>
            <person name="Castelle C.J."/>
            <person name="Probst A.J."/>
            <person name="Thomas B.C."/>
            <person name="Singh A."/>
            <person name="Wilkins M.J."/>
            <person name="Karaoz U."/>
            <person name="Brodie E.L."/>
            <person name="Williams K.H."/>
            <person name="Hubbard S.S."/>
            <person name="Banfield J.F."/>
        </authorList>
    </citation>
    <scope>NUCLEOTIDE SEQUENCE [LARGE SCALE GENOMIC DNA]</scope>
</reference>
<evidence type="ECO:0008006" key="4">
    <source>
        <dbReference type="Google" id="ProtNLM"/>
    </source>
</evidence>
<proteinExistence type="predicted"/>
<name>A0A1F6H2U7_9PROT</name>
<dbReference type="Proteomes" id="UP000177583">
    <property type="component" value="Unassembled WGS sequence"/>
</dbReference>